<evidence type="ECO:0000256" key="4">
    <source>
        <dbReference type="ARBA" id="ARBA00023136"/>
    </source>
</evidence>
<evidence type="ECO:0000256" key="1">
    <source>
        <dbReference type="ARBA" id="ARBA00004141"/>
    </source>
</evidence>
<feature type="transmembrane region" description="Helical" evidence="5">
    <location>
        <begin position="103"/>
        <end position="123"/>
    </location>
</feature>
<dbReference type="AlphaFoldDB" id="A0A1G4J722"/>
<dbReference type="InterPro" id="IPR051380">
    <property type="entry name" value="pH-response_reg_palI/RIM9"/>
</dbReference>
<sequence>MPSKLRFLICLLTTLALVFQIIPIVSSPISSHIYLSRYDGRRFGVFGWCSESSKSCTPRRIGYLTECQKANYNGHINKLACDAVNPEDEFLPSRAKRVVSRLLIVHPISLFFAGWFWLLTIAVNAQRFRHSGRIITGAVLWSLPTVFLSLLSFLIDILLFVPFLAWPGWLLFVSTVMTAVASCMMCGVRRSVSMQKYEKLHNTDHVELFHLHFEKPASEDAENSQQQSNGSDIQSELPLERPGLIHRAM</sequence>
<dbReference type="EMBL" id="LT598454">
    <property type="protein sequence ID" value="SCU85672.1"/>
    <property type="molecule type" value="Genomic_DNA"/>
</dbReference>
<evidence type="ECO:0000256" key="2">
    <source>
        <dbReference type="ARBA" id="ARBA00022692"/>
    </source>
</evidence>
<dbReference type="PANTHER" id="PTHR28013:SF3">
    <property type="entry name" value="PROTEIN DCV1-RELATED"/>
    <property type="match status" value="1"/>
</dbReference>
<gene>
    <name evidence="7" type="ORF">LADA_0D08922G</name>
</gene>
<dbReference type="GO" id="GO:0035838">
    <property type="term" value="C:growing cell tip"/>
    <property type="evidence" value="ECO:0007669"/>
    <property type="project" value="TreeGrafter"/>
</dbReference>
<dbReference type="GO" id="GO:0005886">
    <property type="term" value="C:plasma membrane"/>
    <property type="evidence" value="ECO:0007669"/>
    <property type="project" value="InterPro"/>
</dbReference>
<dbReference type="Pfam" id="PF06687">
    <property type="entry name" value="SUR7"/>
    <property type="match status" value="1"/>
</dbReference>
<dbReference type="OrthoDB" id="2354757at2759"/>
<keyword evidence="4 5" id="KW-0472">Membrane</keyword>
<dbReference type="GO" id="GO:0032153">
    <property type="term" value="C:cell division site"/>
    <property type="evidence" value="ECO:0007669"/>
    <property type="project" value="TreeGrafter"/>
</dbReference>
<comment type="subcellular location">
    <subcellularLocation>
        <location evidence="1">Membrane</location>
        <topology evidence="1">Multi-pass membrane protein</topology>
    </subcellularLocation>
</comment>
<evidence type="ECO:0000313" key="7">
    <source>
        <dbReference type="EMBL" id="SCU85672.1"/>
    </source>
</evidence>
<proteinExistence type="predicted"/>
<evidence type="ECO:0000256" key="3">
    <source>
        <dbReference type="ARBA" id="ARBA00022989"/>
    </source>
</evidence>
<keyword evidence="6" id="KW-0732">Signal</keyword>
<name>A0A1G4J722_9SACH</name>
<feature type="chain" id="PRO_5009235955" evidence="6">
    <location>
        <begin position="21"/>
        <end position="249"/>
    </location>
</feature>
<organism evidence="7 8">
    <name type="scientific">Lachancea dasiensis</name>
    <dbReference type="NCBI Taxonomy" id="1072105"/>
    <lineage>
        <taxon>Eukaryota</taxon>
        <taxon>Fungi</taxon>
        <taxon>Dikarya</taxon>
        <taxon>Ascomycota</taxon>
        <taxon>Saccharomycotina</taxon>
        <taxon>Saccharomycetes</taxon>
        <taxon>Saccharomycetales</taxon>
        <taxon>Saccharomycetaceae</taxon>
        <taxon>Lachancea</taxon>
    </lineage>
</organism>
<evidence type="ECO:0000256" key="5">
    <source>
        <dbReference type="SAM" id="Phobius"/>
    </source>
</evidence>
<feature type="signal peptide" evidence="6">
    <location>
        <begin position="1"/>
        <end position="20"/>
    </location>
</feature>
<accession>A0A1G4J722</accession>
<dbReference type="Proteomes" id="UP000190274">
    <property type="component" value="Chromosome D"/>
</dbReference>
<keyword evidence="2 5" id="KW-0812">Transmembrane</keyword>
<protein>
    <submittedName>
        <fullName evidence="7">LADA_0D08922g1_1</fullName>
    </submittedName>
</protein>
<reference evidence="7 8" key="1">
    <citation type="submission" date="2016-03" db="EMBL/GenBank/DDBJ databases">
        <authorList>
            <person name="Devillers H."/>
        </authorList>
    </citation>
    <scope>NUCLEOTIDE SEQUENCE [LARGE SCALE GENOMIC DNA]</scope>
    <source>
        <strain evidence="7">CBS 10888</strain>
    </source>
</reference>
<keyword evidence="8" id="KW-1185">Reference proteome</keyword>
<keyword evidence="3 5" id="KW-1133">Transmembrane helix</keyword>
<feature type="transmembrane region" description="Helical" evidence="5">
    <location>
        <begin position="169"/>
        <end position="188"/>
    </location>
</feature>
<feature type="transmembrane region" description="Helical" evidence="5">
    <location>
        <begin position="135"/>
        <end position="163"/>
    </location>
</feature>
<evidence type="ECO:0000256" key="6">
    <source>
        <dbReference type="SAM" id="SignalP"/>
    </source>
</evidence>
<dbReference type="STRING" id="1266660.A0A1G4J722"/>
<dbReference type="PANTHER" id="PTHR28013">
    <property type="entry name" value="PROTEIN DCV1-RELATED"/>
    <property type="match status" value="1"/>
</dbReference>
<evidence type="ECO:0000313" key="8">
    <source>
        <dbReference type="Proteomes" id="UP000190274"/>
    </source>
</evidence>
<dbReference type="InterPro" id="IPR009571">
    <property type="entry name" value="SUR7/Rim9-like_fungi"/>
</dbReference>